<feature type="signal peptide" evidence="1">
    <location>
        <begin position="1"/>
        <end position="20"/>
    </location>
</feature>
<sequence>MKRICMTLILASTLLIPVHADDDKPIQFSELPQTAQQFVKQNFADKKVALAKMESDFFGKNYDVIFVNGDKVEFDRSGNWEKIKCKYSQVPASLIPNQIMVYVRDNYPDSKIIELEKERNTYEAKLSNGWELKFNKNFELIDLDK</sequence>
<gene>
    <name evidence="3" type="ORF">MUN53_00595</name>
</gene>
<evidence type="ECO:0000259" key="2">
    <source>
        <dbReference type="Pfam" id="PF11396"/>
    </source>
</evidence>
<dbReference type="Gene3D" id="3.40.1420.30">
    <property type="match status" value="1"/>
</dbReference>
<name>A0ABT0BWH1_9BACT</name>
<accession>A0ABT0BWH1</accession>
<protein>
    <submittedName>
        <fullName evidence="3">PepSY-like domain-containing protein</fullName>
    </submittedName>
</protein>
<proteinExistence type="predicted"/>
<feature type="domain" description="Putative beta-lactamase-inhibitor-like PepSY-like" evidence="2">
    <location>
        <begin position="60"/>
        <end position="141"/>
    </location>
</feature>
<feature type="chain" id="PRO_5046586438" evidence="1">
    <location>
        <begin position="21"/>
        <end position="145"/>
    </location>
</feature>
<evidence type="ECO:0000256" key="1">
    <source>
        <dbReference type="SAM" id="SignalP"/>
    </source>
</evidence>
<dbReference type="InterPro" id="IPR021533">
    <property type="entry name" value="PepSY-like"/>
</dbReference>
<dbReference type="RefSeq" id="WP_243322950.1">
    <property type="nucleotide sequence ID" value="NZ_JAKZMM010000001.1"/>
</dbReference>
<evidence type="ECO:0000313" key="3">
    <source>
        <dbReference type="EMBL" id="MCJ2379133.1"/>
    </source>
</evidence>
<dbReference type="Pfam" id="PF11396">
    <property type="entry name" value="PepSY_like"/>
    <property type="match status" value="1"/>
</dbReference>
<reference evidence="3 4" key="1">
    <citation type="submission" date="2022-03" db="EMBL/GenBank/DDBJ databases">
        <title>Parabacteroides sp. nov. isolated from swine feces.</title>
        <authorList>
            <person name="Bak J.E."/>
        </authorList>
    </citation>
    <scope>NUCLEOTIDE SEQUENCE [LARGE SCALE GENOMIC DNA]</scope>
    <source>
        <strain evidence="3 4">AGMB00274</strain>
    </source>
</reference>
<dbReference type="EMBL" id="JAKZMM010000001">
    <property type="protein sequence ID" value="MCJ2379133.1"/>
    <property type="molecule type" value="Genomic_DNA"/>
</dbReference>
<dbReference type="Proteomes" id="UP001165444">
    <property type="component" value="Unassembled WGS sequence"/>
</dbReference>
<comment type="caution">
    <text evidence="3">The sequence shown here is derived from an EMBL/GenBank/DDBJ whole genome shotgun (WGS) entry which is preliminary data.</text>
</comment>
<keyword evidence="1" id="KW-0732">Signal</keyword>
<keyword evidence="4" id="KW-1185">Reference proteome</keyword>
<organism evidence="3 4">
    <name type="scientific">Parabacteroides faecalis</name>
    <dbReference type="NCBI Taxonomy" id="2924040"/>
    <lineage>
        <taxon>Bacteria</taxon>
        <taxon>Pseudomonadati</taxon>
        <taxon>Bacteroidota</taxon>
        <taxon>Bacteroidia</taxon>
        <taxon>Bacteroidales</taxon>
        <taxon>Tannerellaceae</taxon>
        <taxon>Parabacteroides</taxon>
    </lineage>
</organism>
<evidence type="ECO:0000313" key="4">
    <source>
        <dbReference type="Proteomes" id="UP001165444"/>
    </source>
</evidence>
<dbReference type="SUPFAM" id="SSF160574">
    <property type="entry name" value="BT0923-like"/>
    <property type="match status" value="1"/>
</dbReference>